<dbReference type="Pfam" id="PF00079">
    <property type="entry name" value="Serpin"/>
    <property type="match status" value="1"/>
</dbReference>
<sequence length="180" mass="20125">HESVTSSLEEITSGFPTLEPDTIIFPTIKDPRLPRAIKGEGKPAQLGNWVGDAASGWHPSPTDQWFWTYSGDKLVPVLTHSAYLPHAELPSLRASALQLPLDDVRYALVILLPNTSRGLKQMLYSLQWHSLRDILKSMKLTPVYSVVPSFTIVKHINLTPALYKLGIRHIFDAYLANLSE</sequence>
<dbReference type="EMBL" id="GECU01032549">
    <property type="protein sequence ID" value="JAS75157.1"/>
    <property type="molecule type" value="Transcribed_RNA"/>
</dbReference>
<evidence type="ECO:0000256" key="1">
    <source>
        <dbReference type="ARBA" id="ARBA00022690"/>
    </source>
</evidence>
<keyword evidence="2" id="KW-0722">Serine protease inhibitor</keyword>
<proteinExistence type="predicted"/>
<dbReference type="GO" id="GO:0004867">
    <property type="term" value="F:serine-type endopeptidase inhibitor activity"/>
    <property type="evidence" value="ECO:0007669"/>
    <property type="project" value="UniProtKB-KW"/>
</dbReference>
<evidence type="ECO:0000313" key="4">
    <source>
        <dbReference type="EMBL" id="JAS75157.1"/>
    </source>
</evidence>
<feature type="non-terminal residue" evidence="4">
    <location>
        <position position="1"/>
    </location>
</feature>
<dbReference type="InterPro" id="IPR000215">
    <property type="entry name" value="Serpin_fam"/>
</dbReference>
<keyword evidence="1" id="KW-0646">Protease inhibitor</keyword>
<dbReference type="InterPro" id="IPR036186">
    <property type="entry name" value="Serpin_sf"/>
</dbReference>
<dbReference type="PANTHER" id="PTHR11461:SF130">
    <property type="entry name" value="SERPIN 85F"/>
    <property type="match status" value="1"/>
</dbReference>
<dbReference type="GO" id="GO:0005615">
    <property type="term" value="C:extracellular space"/>
    <property type="evidence" value="ECO:0007669"/>
    <property type="project" value="InterPro"/>
</dbReference>
<evidence type="ECO:0000256" key="2">
    <source>
        <dbReference type="ARBA" id="ARBA00022900"/>
    </source>
</evidence>
<feature type="non-terminal residue" evidence="4">
    <location>
        <position position="180"/>
    </location>
</feature>
<dbReference type="AlphaFoldDB" id="A0A1B6HKF7"/>
<dbReference type="InterPro" id="IPR042178">
    <property type="entry name" value="Serpin_sf_1"/>
</dbReference>
<evidence type="ECO:0000259" key="3">
    <source>
        <dbReference type="Pfam" id="PF00079"/>
    </source>
</evidence>
<dbReference type="Gene3D" id="3.30.497.10">
    <property type="entry name" value="Antithrombin, subunit I, domain 2"/>
    <property type="match status" value="1"/>
</dbReference>
<accession>A0A1B6HKF7</accession>
<dbReference type="PANTHER" id="PTHR11461">
    <property type="entry name" value="SERINE PROTEASE INHIBITOR, SERPIN"/>
    <property type="match status" value="1"/>
</dbReference>
<dbReference type="SUPFAM" id="SSF56574">
    <property type="entry name" value="Serpins"/>
    <property type="match status" value="1"/>
</dbReference>
<dbReference type="InterPro" id="IPR023796">
    <property type="entry name" value="Serpin_dom"/>
</dbReference>
<protein>
    <recommendedName>
        <fullName evidence="3">Serpin domain-containing protein</fullName>
    </recommendedName>
</protein>
<dbReference type="Gene3D" id="2.30.39.10">
    <property type="entry name" value="Alpha-1-antitrypsin, domain 1"/>
    <property type="match status" value="1"/>
</dbReference>
<feature type="domain" description="Serpin" evidence="3">
    <location>
        <begin position="64"/>
        <end position="179"/>
    </location>
</feature>
<gene>
    <name evidence="4" type="ORF">g.2009</name>
</gene>
<dbReference type="InterPro" id="IPR042185">
    <property type="entry name" value="Serpin_sf_2"/>
</dbReference>
<organism evidence="4">
    <name type="scientific">Homalodisca liturata</name>
    <dbReference type="NCBI Taxonomy" id="320908"/>
    <lineage>
        <taxon>Eukaryota</taxon>
        <taxon>Metazoa</taxon>
        <taxon>Ecdysozoa</taxon>
        <taxon>Arthropoda</taxon>
        <taxon>Hexapoda</taxon>
        <taxon>Insecta</taxon>
        <taxon>Pterygota</taxon>
        <taxon>Neoptera</taxon>
        <taxon>Paraneoptera</taxon>
        <taxon>Hemiptera</taxon>
        <taxon>Auchenorrhyncha</taxon>
        <taxon>Membracoidea</taxon>
        <taxon>Cicadellidae</taxon>
        <taxon>Cicadellinae</taxon>
        <taxon>Proconiini</taxon>
        <taxon>Homalodisca</taxon>
    </lineage>
</organism>
<reference evidence="4" key="1">
    <citation type="submission" date="2015-11" db="EMBL/GenBank/DDBJ databases">
        <title>De novo transcriptome assembly of four potential Pierce s Disease insect vectors from Arizona vineyards.</title>
        <authorList>
            <person name="Tassone E.E."/>
        </authorList>
    </citation>
    <scope>NUCLEOTIDE SEQUENCE</scope>
</reference>
<name>A0A1B6HKF7_9HEMI</name>